<dbReference type="RefSeq" id="WP_208007026.1">
    <property type="nucleotide sequence ID" value="NZ_CP071796.1"/>
</dbReference>
<protein>
    <submittedName>
        <fullName evidence="3">TraI domain-containing protein</fullName>
    </submittedName>
</protein>
<accession>A0A975CD97</accession>
<name>A0A975CD97_9BURK</name>
<evidence type="ECO:0000313" key="3">
    <source>
        <dbReference type="EMBL" id="QTD43611.1"/>
    </source>
</evidence>
<dbReference type="Gene3D" id="1.10.3210.40">
    <property type="match status" value="1"/>
</dbReference>
<dbReference type="Pfam" id="PF07514">
    <property type="entry name" value="TraI_2"/>
    <property type="match status" value="1"/>
</dbReference>
<dbReference type="EMBL" id="CP071796">
    <property type="protein sequence ID" value="QTD43611.1"/>
    <property type="molecule type" value="Genomic_DNA"/>
</dbReference>
<feature type="domain" description="Uncharacterised" evidence="2">
    <location>
        <begin position="27"/>
        <end position="347"/>
    </location>
</feature>
<sequence>MGVATNSSPPGAQALSTEFRYPSVDPGIPALDVDALLAAHQELIDRIKLCFGMDRACFDQTILPLLRRYATYVHLLPCTADNYFNEPGGLLRIGLETAFFALQGTDAHIFSGRATITERRHLEPRWRLATFVGGLCCELHRPLSHVIVTDEAGNEWSPYLRPLTGWLRHHQVKRYFLKWRPNAVESRSLGLFALPHVVSAETLQDLATGNTQIVPHLLAAIAGTPIYRDHNVLESLVRRALALVIDRFLLASAERYGKPQLGSHLERYLVDALRRLAASNPGWTPNTEKSRVWYGPDGMFMVWPGSADDIRKLLEADQLPGIPKAPETILEVLLTAGVLTAQEDGKATWLIHPPGNKTALEAVKLSAPAILFAESDKPPQAFANPLLTPPALAAHAAAVAPAVSTKPAPQPLPSTDESAKGSSRKRPRATPPPISPTPEAPSPQHPKQLALLDPPPAAPADEAPAPTPITPRPDEPQQARLLAPLRLPVTVRDALAAIVATLSGPEAEWAAKPTDDGLFVPLAALTARKVAPPAATRSLSEVGMLAEPSPISRHFQGQEVVGVLIDKRHVIGLPSQQKEAV</sequence>
<dbReference type="Proteomes" id="UP000663903">
    <property type="component" value="Chromosome"/>
</dbReference>
<evidence type="ECO:0000313" key="4">
    <source>
        <dbReference type="Proteomes" id="UP000663903"/>
    </source>
</evidence>
<keyword evidence="4" id="KW-1185">Reference proteome</keyword>
<dbReference type="KEGG" id="otd:J1M35_10520"/>
<feature type="compositionally biased region" description="Pro residues" evidence="1">
    <location>
        <begin position="429"/>
        <end position="444"/>
    </location>
</feature>
<dbReference type="NCBIfam" id="NF041494">
    <property type="entry name" value="MobH"/>
    <property type="match status" value="1"/>
</dbReference>
<evidence type="ECO:0000259" key="2">
    <source>
        <dbReference type="Pfam" id="PF07514"/>
    </source>
</evidence>
<proteinExistence type="predicted"/>
<organism evidence="3 4">
    <name type="scientific">Ottowia testudinis</name>
    <dbReference type="NCBI Taxonomy" id="2816950"/>
    <lineage>
        <taxon>Bacteria</taxon>
        <taxon>Pseudomonadati</taxon>
        <taxon>Pseudomonadota</taxon>
        <taxon>Betaproteobacteria</taxon>
        <taxon>Burkholderiales</taxon>
        <taxon>Comamonadaceae</taxon>
        <taxon>Ottowia</taxon>
    </lineage>
</organism>
<reference evidence="3" key="1">
    <citation type="submission" date="2021-03" db="EMBL/GenBank/DDBJ databases">
        <title>Ottowia sp. 27C isolated from the cloaca of a Giant Asian pond turtle (Heosemys grandis).</title>
        <authorList>
            <person name="Spergser J."/>
            <person name="Busse H.-J."/>
        </authorList>
    </citation>
    <scope>NUCLEOTIDE SEQUENCE</scope>
    <source>
        <strain evidence="3">27C</strain>
    </source>
</reference>
<feature type="region of interest" description="Disordered" evidence="1">
    <location>
        <begin position="402"/>
        <end position="475"/>
    </location>
</feature>
<evidence type="ECO:0000256" key="1">
    <source>
        <dbReference type="SAM" id="MobiDB-lite"/>
    </source>
</evidence>
<dbReference type="InterPro" id="IPR011119">
    <property type="entry name" value="Unchr_helicase_relaxase_TraI"/>
</dbReference>
<gene>
    <name evidence="3" type="ORF">J1M35_10520</name>
</gene>
<dbReference type="AlphaFoldDB" id="A0A975CD97"/>